<dbReference type="PANTHER" id="PTHR46172:SF1">
    <property type="entry name" value="DNA POLYMERASE EPSILON SUBUNIT 3"/>
    <property type="match status" value="1"/>
</dbReference>
<keyword evidence="2" id="KW-0539">Nucleus</keyword>
<dbReference type="InterPro" id="IPR003958">
    <property type="entry name" value="CBFA_NFYB_domain"/>
</dbReference>
<dbReference type="Pfam" id="PF00808">
    <property type="entry name" value="CBFD_NFYB_HMF"/>
    <property type="match status" value="1"/>
</dbReference>
<dbReference type="Proteomes" id="UP001472866">
    <property type="component" value="Chromosome 01"/>
</dbReference>
<dbReference type="GO" id="GO:0008622">
    <property type="term" value="C:epsilon DNA polymerase complex"/>
    <property type="evidence" value="ECO:0007669"/>
    <property type="project" value="TreeGrafter"/>
</dbReference>
<gene>
    <name evidence="5" type="ORF">HKI87_01g05170</name>
</gene>
<dbReference type="PANTHER" id="PTHR46172">
    <property type="entry name" value="DNA POLYMERASE EPSILON SUBUNIT 3"/>
    <property type="match status" value="1"/>
</dbReference>
<comment type="subcellular location">
    <subcellularLocation>
        <location evidence="1">Nucleus</location>
    </subcellularLocation>
</comment>
<dbReference type="CDD" id="cd22928">
    <property type="entry name" value="HFD_POLE3_DPB4"/>
    <property type="match status" value="1"/>
</dbReference>
<dbReference type="InterPro" id="IPR051377">
    <property type="entry name" value="DNA_Pol-Epsilon_Subunit"/>
</dbReference>
<accession>A0AAX4NYE2</accession>
<proteinExistence type="predicted"/>
<feature type="compositionally biased region" description="Basic and acidic residues" evidence="3">
    <location>
        <begin position="97"/>
        <end position="111"/>
    </location>
</feature>
<feature type="compositionally biased region" description="Low complexity" evidence="3">
    <location>
        <begin position="142"/>
        <end position="168"/>
    </location>
</feature>
<sequence>MNTDSDLPRSNVRRIVKQKITELKGVGGSDIHLNRDALTALSEACRVFIHLISATANDVCLENKRQTISVDDVIGALEDLEFGDLIAELEGDIEGHRTDMRERAKRRSESIKKRKAQKAAEELVNEENGGDGDRQTDGNGIVVADAPAVAAGNAEVAAPTASAAPESTAGKDAQGAAAPVGTGPEPMAE</sequence>
<evidence type="ECO:0000256" key="1">
    <source>
        <dbReference type="ARBA" id="ARBA00004123"/>
    </source>
</evidence>
<dbReference type="SUPFAM" id="SSF47113">
    <property type="entry name" value="Histone-fold"/>
    <property type="match status" value="1"/>
</dbReference>
<evidence type="ECO:0000259" key="4">
    <source>
        <dbReference type="Pfam" id="PF00808"/>
    </source>
</evidence>
<dbReference type="AlphaFoldDB" id="A0AAX4NYE2"/>
<reference evidence="5 6" key="1">
    <citation type="submission" date="2024-03" db="EMBL/GenBank/DDBJ databases">
        <title>Complete genome sequence of the green alga Chloropicon roscoffensis RCC1871.</title>
        <authorList>
            <person name="Lemieux C."/>
            <person name="Pombert J.-F."/>
            <person name="Otis C."/>
            <person name="Turmel M."/>
        </authorList>
    </citation>
    <scope>NUCLEOTIDE SEQUENCE [LARGE SCALE GENOMIC DNA]</scope>
    <source>
        <strain evidence="5 6">RCC1871</strain>
    </source>
</reference>
<dbReference type="GO" id="GO:0006272">
    <property type="term" value="P:leading strand elongation"/>
    <property type="evidence" value="ECO:0007669"/>
    <property type="project" value="TreeGrafter"/>
</dbReference>
<protein>
    <submittedName>
        <fullName evidence="5">CBFD_NFYB_HMF domain-containing protein</fullName>
    </submittedName>
</protein>
<dbReference type="GO" id="GO:0031507">
    <property type="term" value="P:heterochromatin formation"/>
    <property type="evidence" value="ECO:0007669"/>
    <property type="project" value="TreeGrafter"/>
</dbReference>
<dbReference type="Gene3D" id="1.10.20.10">
    <property type="entry name" value="Histone, subunit A"/>
    <property type="match status" value="1"/>
</dbReference>
<feature type="region of interest" description="Disordered" evidence="3">
    <location>
        <begin position="97"/>
        <end position="189"/>
    </location>
</feature>
<evidence type="ECO:0000256" key="3">
    <source>
        <dbReference type="SAM" id="MobiDB-lite"/>
    </source>
</evidence>
<evidence type="ECO:0000313" key="5">
    <source>
        <dbReference type="EMBL" id="WZN58992.1"/>
    </source>
</evidence>
<name>A0AAX4NYE2_9CHLO</name>
<keyword evidence="6" id="KW-1185">Reference proteome</keyword>
<dbReference type="InterPro" id="IPR009072">
    <property type="entry name" value="Histone-fold"/>
</dbReference>
<dbReference type="GO" id="GO:0031490">
    <property type="term" value="F:chromatin DNA binding"/>
    <property type="evidence" value="ECO:0007669"/>
    <property type="project" value="TreeGrafter"/>
</dbReference>
<dbReference type="GO" id="GO:0046982">
    <property type="term" value="F:protein heterodimerization activity"/>
    <property type="evidence" value="ECO:0007669"/>
    <property type="project" value="InterPro"/>
</dbReference>
<feature type="domain" description="Transcription factor CBF/NF-Y/archaeal histone" evidence="4">
    <location>
        <begin position="7"/>
        <end position="77"/>
    </location>
</feature>
<dbReference type="EMBL" id="CP151501">
    <property type="protein sequence ID" value="WZN58992.1"/>
    <property type="molecule type" value="Genomic_DNA"/>
</dbReference>
<organism evidence="5 6">
    <name type="scientific">Chloropicon roscoffensis</name>
    <dbReference type="NCBI Taxonomy" id="1461544"/>
    <lineage>
        <taxon>Eukaryota</taxon>
        <taxon>Viridiplantae</taxon>
        <taxon>Chlorophyta</taxon>
        <taxon>Chloropicophyceae</taxon>
        <taxon>Chloropicales</taxon>
        <taxon>Chloropicaceae</taxon>
        <taxon>Chloropicon</taxon>
    </lineage>
</organism>
<evidence type="ECO:0000313" key="6">
    <source>
        <dbReference type="Proteomes" id="UP001472866"/>
    </source>
</evidence>
<dbReference type="GO" id="GO:0008623">
    <property type="term" value="C:CHRAC"/>
    <property type="evidence" value="ECO:0007669"/>
    <property type="project" value="TreeGrafter"/>
</dbReference>
<evidence type="ECO:0000256" key="2">
    <source>
        <dbReference type="ARBA" id="ARBA00023242"/>
    </source>
</evidence>
<dbReference type="GO" id="GO:0006974">
    <property type="term" value="P:DNA damage response"/>
    <property type="evidence" value="ECO:0007669"/>
    <property type="project" value="TreeGrafter"/>
</dbReference>